<reference evidence="2" key="1">
    <citation type="submission" date="2020-07" db="EMBL/GenBank/DDBJ databases">
        <title>The High-quality genome of the commercially important snow crab, Chionoecetes opilio.</title>
        <authorList>
            <person name="Jeong J.-H."/>
            <person name="Ryu S."/>
        </authorList>
    </citation>
    <scope>NUCLEOTIDE SEQUENCE</scope>
    <source>
        <strain evidence="2">MADBK_172401_WGS</strain>
        <tissue evidence="2">Digestive gland</tissue>
    </source>
</reference>
<feature type="compositionally biased region" description="Basic and acidic residues" evidence="1">
    <location>
        <begin position="23"/>
        <end position="34"/>
    </location>
</feature>
<evidence type="ECO:0000256" key="1">
    <source>
        <dbReference type="SAM" id="MobiDB-lite"/>
    </source>
</evidence>
<feature type="compositionally biased region" description="Pro residues" evidence="1">
    <location>
        <begin position="41"/>
        <end position="52"/>
    </location>
</feature>
<evidence type="ECO:0000313" key="3">
    <source>
        <dbReference type="Proteomes" id="UP000770661"/>
    </source>
</evidence>
<dbReference type="Proteomes" id="UP000770661">
    <property type="component" value="Unassembled WGS sequence"/>
</dbReference>
<accession>A0A8J4YPK1</accession>
<feature type="compositionally biased region" description="Basic and acidic residues" evidence="1">
    <location>
        <begin position="124"/>
        <end position="137"/>
    </location>
</feature>
<protein>
    <submittedName>
        <fullName evidence="2">Uncharacterized protein</fullName>
    </submittedName>
</protein>
<proteinExistence type="predicted"/>
<keyword evidence="3" id="KW-1185">Reference proteome</keyword>
<feature type="region of interest" description="Disordered" evidence="1">
    <location>
        <begin position="1"/>
        <end position="149"/>
    </location>
</feature>
<gene>
    <name evidence="2" type="ORF">GWK47_033643</name>
</gene>
<dbReference type="AlphaFoldDB" id="A0A8J4YPK1"/>
<evidence type="ECO:0000313" key="2">
    <source>
        <dbReference type="EMBL" id="KAG0727901.1"/>
    </source>
</evidence>
<comment type="caution">
    <text evidence="2">The sequence shown here is derived from an EMBL/GenBank/DDBJ whole genome shotgun (WGS) entry which is preliminary data.</text>
</comment>
<sequence length="149" mass="15708">MHCLPAYRLKAQADGPQPPALPTHRELEAREEAAGRSLQPPGVPPTGRPPATNPGMGGHTQLCVGGTAPERSYRGTSRGQVGRPCEMPNPSPMVHYLLSLSPPRPPQAPAPPPRPPEGGAGEGPLKEGRPMSAHPEDVMWGCCEQAPSR</sequence>
<dbReference type="EMBL" id="JACEEZ010002866">
    <property type="protein sequence ID" value="KAG0727901.1"/>
    <property type="molecule type" value="Genomic_DNA"/>
</dbReference>
<name>A0A8J4YPK1_CHIOP</name>
<feature type="compositionally biased region" description="Pro residues" evidence="1">
    <location>
        <begin position="102"/>
        <end position="116"/>
    </location>
</feature>
<organism evidence="2 3">
    <name type="scientific">Chionoecetes opilio</name>
    <name type="common">Atlantic snow crab</name>
    <name type="synonym">Cancer opilio</name>
    <dbReference type="NCBI Taxonomy" id="41210"/>
    <lineage>
        <taxon>Eukaryota</taxon>
        <taxon>Metazoa</taxon>
        <taxon>Ecdysozoa</taxon>
        <taxon>Arthropoda</taxon>
        <taxon>Crustacea</taxon>
        <taxon>Multicrustacea</taxon>
        <taxon>Malacostraca</taxon>
        <taxon>Eumalacostraca</taxon>
        <taxon>Eucarida</taxon>
        <taxon>Decapoda</taxon>
        <taxon>Pleocyemata</taxon>
        <taxon>Brachyura</taxon>
        <taxon>Eubrachyura</taxon>
        <taxon>Majoidea</taxon>
        <taxon>Majidae</taxon>
        <taxon>Chionoecetes</taxon>
    </lineage>
</organism>